<dbReference type="EMBL" id="SEYY01022724">
    <property type="protein sequence ID" value="KAB7495349.1"/>
    <property type="molecule type" value="Genomic_DNA"/>
</dbReference>
<evidence type="ECO:0000313" key="2">
    <source>
        <dbReference type="Proteomes" id="UP000326759"/>
    </source>
</evidence>
<dbReference type="AlphaFoldDB" id="A0A5N5SP33"/>
<name>A0A5N5SP33_9CRUS</name>
<gene>
    <name evidence="1" type="ORF">Anas_09740</name>
</gene>
<accession>A0A5N5SP33</accession>
<comment type="caution">
    <text evidence="1">The sequence shown here is derived from an EMBL/GenBank/DDBJ whole genome shotgun (WGS) entry which is preliminary data.</text>
</comment>
<evidence type="ECO:0000313" key="1">
    <source>
        <dbReference type="EMBL" id="KAB7495349.1"/>
    </source>
</evidence>
<protein>
    <submittedName>
        <fullName evidence="1">Uncharacterized protein</fullName>
    </submittedName>
</protein>
<organism evidence="1 2">
    <name type="scientific">Armadillidium nasatum</name>
    <dbReference type="NCBI Taxonomy" id="96803"/>
    <lineage>
        <taxon>Eukaryota</taxon>
        <taxon>Metazoa</taxon>
        <taxon>Ecdysozoa</taxon>
        <taxon>Arthropoda</taxon>
        <taxon>Crustacea</taxon>
        <taxon>Multicrustacea</taxon>
        <taxon>Malacostraca</taxon>
        <taxon>Eumalacostraca</taxon>
        <taxon>Peracarida</taxon>
        <taxon>Isopoda</taxon>
        <taxon>Oniscidea</taxon>
        <taxon>Crinocheta</taxon>
        <taxon>Armadillidiidae</taxon>
        <taxon>Armadillidium</taxon>
    </lineage>
</organism>
<keyword evidence="2" id="KW-1185">Reference proteome</keyword>
<reference evidence="1 2" key="1">
    <citation type="journal article" date="2019" name="PLoS Biol.">
        <title>Sex chromosomes control vertical transmission of feminizing Wolbachia symbionts in an isopod.</title>
        <authorList>
            <person name="Becking T."/>
            <person name="Chebbi M.A."/>
            <person name="Giraud I."/>
            <person name="Moumen B."/>
            <person name="Laverre T."/>
            <person name="Caubet Y."/>
            <person name="Peccoud J."/>
            <person name="Gilbert C."/>
            <person name="Cordaux R."/>
        </authorList>
    </citation>
    <scope>NUCLEOTIDE SEQUENCE [LARGE SCALE GENOMIC DNA]</scope>
    <source>
        <strain evidence="1">ANa2</strain>
        <tissue evidence="1">Whole body excluding digestive tract and cuticle</tissue>
    </source>
</reference>
<proteinExistence type="predicted"/>
<sequence length="60" mass="7000">MKSSKIENLSRVAKTIPDKRPSLYFCFFKSNQFWDCTGNKLLYIAEVLPILAAFLKYITH</sequence>
<dbReference type="Proteomes" id="UP000326759">
    <property type="component" value="Unassembled WGS sequence"/>
</dbReference>